<dbReference type="Proteomes" id="UP000322634">
    <property type="component" value="Unassembled WGS sequence"/>
</dbReference>
<name>A0A5D0TTG5_9ACTN</name>
<comment type="caution">
    <text evidence="1">The sequence shown here is derived from an EMBL/GenBank/DDBJ whole genome shotgun (WGS) entry which is preliminary data.</text>
</comment>
<accession>A0A5D0TTG5</accession>
<dbReference type="RefSeq" id="WP_148354911.1">
    <property type="nucleotide sequence ID" value="NZ_JBHSBF010000002.1"/>
</dbReference>
<reference evidence="1 2" key="1">
    <citation type="submission" date="2019-08" db="EMBL/GenBank/DDBJ databases">
        <title>Actinomadura sp. nov. CYP1-5 isolated from mountain soil.</title>
        <authorList>
            <person name="Songsumanus A."/>
            <person name="Kuncharoen N."/>
            <person name="Kudo T."/>
            <person name="Yuki M."/>
            <person name="Igarashi Y."/>
            <person name="Tanasupawat S."/>
        </authorList>
    </citation>
    <scope>NUCLEOTIDE SEQUENCE [LARGE SCALE GENOMIC DNA]</scope>
    <source>
        <strain evidence="1 2">GKU157</strain>
    </source>
</reference>
<evidence type="ECO:0000313" key="2">
    <source>
        <dbReference type="Proteomes" id="UP000322634"/>
    </source>
</evidence>
<dbReference type="EMBL" id="VSFF01000016">
    <property type="protein sequence ID" value="TYC08605.1"/>
    <property type="molecule type" value="Genomic_DNA"/>
</dbReference>
<gene>
    <name evidence="1" type="ORF">FXF65_37565</name>
</gene>
<sequence>MAIDISPTKTDTGLLVVEQEWCDHCAVDDDPAAEPGMPQTVVSSTTAADRFAPWLERTVCVLTCGHTVETFEAIPGAIAGMTRPDSVRRLQ</sequence>
<protein>
    <submittedName>
        <fullName evidence="1">Uncharacterized protein</fullName>
    </submittedName>
</protein>
<keyword evidence="2" id="KW-1185">Reference proteome</keyword>
<organism evidence="1 2">
    <name type="scientific">Actinomadura syzygii</name>
    <dbReference type="NCBI Taxonomy" id="1427538"/>
    <lineage>
        <taxon>Bacteria</taxon>
        <taxon>Bacillati</taxon>
        <taxon>Actinomycetota</taxon>
        <taxon>Actinomycetes</taxon>
        <taxon>Streptosporangiales</taxon>
        <taxon>Thermomonosporaceae</taxon>
        <taxon>Actinomadura</taxon>
    </lineage>
</organism>
<evidence type="ECO:0000313" key="1">
    <source>
        <dbReference type="EMBL" id="TYC08605.1"/>
    </source>
</evidence>
<dbReference type="AlphaFoldDB" id="A0A5D0TTG5"/>
<proteinExistence type="predicted"/>